<proteinExistence type="predicted"/>
<dbReference type="PROSITE" id="PS51257">
    <property type="entry name" value="PROKAR_LIPOPROTEIN"/>
    <property type="match status" value="1"/>
</dbReference>
<dbReference type="InterPro" id="IPR017850">
    <property type="entry name" value="Alkaline_phosphatase_core_sf"/>
</dbReference>
<dbReference type="Proteomes" id="UP000316008">
    <property type="component" value="Unassembled WGS sequence"/>
</dbReference>
<dbReference type="RefSeq" id="WP_144332670.1">
    <property type="nucleotide sequence ID" value="NZ_VLPL01000003.1"/>
</dbReference>
<feature type="domain" description="Sulfatase N-terminal" evidence="1">
    <location>
        <begin position="32"/>
        <end position="296"/>
    </location>
</feature>
<dbReference type="GO" id="GO:0016787">
    <property type="term" value="F:hydrolase activity"/>
    <property type="evidence" value="ECO:0007669"/>
    <property type="project" value="UniProtKB-KW"/>
</dbReference>
<dbReference type="OrthoDB" id="9791578at2"/>
<keyword evidence="2" id="KW-0378">Hydrolase</keyword>
<evidence type="ECO:0000259" key="1">
    <source>
        <dbReference type="Pfam" id="PF00884"/>
    </source>
</evidence>
<dbReference type="AlphaFoldDB" id="A0A556N0J2"/>
<keyword evidence="3" id="KW-1185">Reference proteome</keyword>
<dbReference type="Gene3D" id="3.40.720.10">
    <property type="entry name" value="Alkaline Phosphatase, subunit A"/>
    <property type="match status" value="2"/>
</dbReference>
<accession>A0A556N0J2</accession>
<dbReference type="Pfam" id="PF00884">
    <property type="entry name" value="Sulfatase"/>
    <property type="match status" value="1"/>
</dbReference>
<protein>
    <submittedName>
        <fullName evidence="2">Sulfatase-like hydrolase/transferase</fullName>
    </submittedName>
</protein>
<reference evidence="2 3" key="1">
    <citation type="submission" date="2019-07" db="EMBL/GenBank/DDBJ databases">
        <authorList>
            <person name="Huq M.A."/>
        </authorList>
    </citation>
    <scope>NUCLEOTIDE SEQUENCE [LARGE SCALE GENOMIC DNA]</scope>
    <source>
        <strain evidence="2 3">MAH-3</strain>
    </source>
</reference>
<dbReference type="EMBL" id="VLPL01000003">
    <property type="protein sequence ID" value="TSJ45714.1"/>
    <property type="molecule type" value="Genomic_DNA"/>
</dbReference>
<dbReference type="GO" id="GO:0016740">
    <property type="term" value="F:transferase activity"/>
    <property type="evidence" value="ECO:0007669"/>
    <property type="project" value="UniProtKB-KW"/>
</dbReference>
<name>A0A556N0J2_9FLAO</name>
<comment type="caution">
    <text evidence="2">The sequence shown here is derived from an EMBL/GenBank/DDBJ whole genome shotgun (WGS) entry which is preliminary data.</text>
</comment>
<dbReference type="InterPro" id="IPR000917">
    <property type="entry name" value="Sulfatase_N"/>
</dbReference>
<dbReference type="SUPFAM" id="SSF53649">
    <property type="entry name" value="Alkaline phosphatase-like"/>
    <property type="match status" value="1"/>
</dbReference>
<organism evidence="2 3">
    <name type="scientific">Fluviicola chungangensis</name>
    <dbReference type="NCBI Taxonomy" id="2597671"/>
    <lineage>
        <taxon>Bacteria</taxon>
        <taxon>Pseudomonadati</taxon>
        <taxon>Bacteroidota</taxon>
        <taxon>Flavobacteriia</taxon>
        <taxon>Flavobacteriales</taxon>
        <taxon>Crocinitomicaceae</taxon>
        <taxon>Fluviicola</taxon>
    </lineage>
</organism>
<keyword evidence="2" id="KW-0808">Transferase</keyword>
<sequence>MIFRFFSVLFVFLILLACTHDKVSPYRKYQTQNVIIIAIDGPRYSETWGDPLRINIPVRDSLSAYGALFTNFRNLGETFTIPGHTAICTGNYQSIANDGSQLPNYPSIFQMWLKSTNETYTKCGIIGSKDKLRVLSNCLYPDYQDQYRPFFNCGVNGDGTGGYRADSVTLEIALNVLAANQPKLMLIAFKDPDFFGHQGDSARYIDAIRKTDEYLGIIWNYIQNSPVYKDKTTLIITNDHGRHLDGISDGYKSHGDNCDGCRHIELFALSPDFKSNVQLNTPYDQLDISATIGELLHFPFYTGKGKVMTELFR</sequence>
<evidence type="ECO:0000313" key="2">
    <source>
        <dbReference type="EMBL" id="TSJ45714.1"/>
    </source>
</evidence>
<evidence type="ECO:0000313" key="3">
    <source>
        <dbReference type="Proteomes" id="UP000316008"/>
    </source>
</evidence>
<gene>
    <name evidence="2" type="ORF">FO442_08170</name>
</gene>